<name>X1VRI7_9ZZZZ</name>
<reference evidence="1" key="1">
    <citation type="journal article" date="2014" name="Front. Microbiol.">
        <title>High frequency of phylogenetically diverse reductive dehalogenase-homologous genes in deep subseafloor sedimentary metagenomes.</title>
        <authorList>
            <person name="Kawai M."/>
            <person name="Futagami T."/>
            <person name="Toyoda A."/>
            <person name="Takaki Y."/>
            <person name="Nishi S."/>
            <person name="Hori S."/>
            <person name="Arai W."/>
            <person name="Tsubouchi T."/>
            <person name="Morono Y."/>
            <person name="Uchiyama I."/>
            <person name="Ito T."/>
            <person name="Fujiyama A."/>
            <person name="Inagaki F."/>
            <person name="Takami H."/>
        </authorList>
    </citation>
    <scope>NUCLEOTIDE SEQUENCE</scope>
    <source>
        <strain evidence="1">Expedition CK06-06</strain>
    </source>
</reference>
<proteinExistence type="predicted"/>
<dbReference type="AlphaFoldDB" id="X1VRI7"/>
<feature type="non-terminal residue" evidence="1">
    <location>
        <position position="1"/>
    </location>
</feature>
<organism evidence="1">
    <name type="scientific">marine sediment metagenome</name>
    <dbReference type="NCBI Taxonomy" id="412755"/>
    <lineage>
        <taxon>unclassified sequences</taxon>
        <taxon>metagenomes</taxon>
        <taxon>ecological metagenomes</taxon>
    </lineage>
</organism>
<sequence length="63" mass="7124">NSPFVDSTLLVDDPERLVILFREKPGQPWKQIPSGKSNEKLQNEVIVKHLLSGDYIMGQLTGF</sequence>
<protein>
    <submittedName>
        <fullName evidence="1">Uncharacterized protein</fullName>
    </submittedName>
</protein>
<evidence type="ECO:0000313" key="1">
    <source>
        <dbReference type="EMBL" id="GAJ23127.1"/>
    </source>
</evidence>
<comment type="caution">
    <text evidence="1">The sequence shown here is derived from an EMBL/GenBank/DDBJ whole genome shotgun (WGS) entry which is preliminary data.</text>
</comment>
<dbReference type="EMBL" id="BARW01039851">
    <property type="protein sequence ID" value="GAJ23127.1"/>
    <property type="molecule type" value="Genomic_DNA"/>
</dbReference>
<gene>
    <name evidence="1" type="ORF">S12H4_60516</name>
</gene>
<accession>X1VRI7</accession>